<evidence type="ECO:0000313" key="1">
    <source>
        <dbReference type="EMBL" id="MFD2461450.1"/>
    </source>
</evidence>
<protein>
    <submittedName>
        <fullName evidence="1">TIGR02569 family protein</fullName>
    </submittedName>
</protein>
<proteinExistence type="predicted"/>
<keyword evidence="2" id="KW-1185">Reference proteome</keyword>
<comment type="caution">
    <text evidence="1">The sequence shown here is derived from an EMBL/GenBank/DDBJ whole genome shotgun (WGS) entry which is preliminary data.</text>
</comment>
<dbReference type="EMBL" id="JBHUKU010000013">
    <property type="protein sequence ID" value="MFD2461450.1"/>
    <property type="molecule type" value="Genomic_DNA"/>
</dbReference>
<name>A0ABW5GKU4_9PSEU</name>
<dbReference type="Proteomes" id="UP001597419">
    <property type="component" value="Unassembled WGS sequence"/>
</dbReference>
<dbReference type="InterPro" id="IPR013402">
    <property type="entry name" value="CHP02569"/>
</dbReference>
<dbReference type="RefSeq" id="WP_345404345.1">
    <property type="nucleotide sequence ID" value="NZ_BAABHG010000016.1"/>
</dbReference>
<dbReference type="SUPFAM" id="SSF56112">
    <property type="entry name" value="Protein kinase-like (PK-like)"/>
    <property type="match status" value="1"/>
</dbReference>
<dbReference type="NCBIfam" id="TIGR02569">
    <property type="entry name" value="TIGR02569_actnb"/>
    <property type="match status" value="1"/>
</dbReference>
<accession>A0ABW5GKU4</accession>
<gene>
    <name evidence="1" type="ORF">ACFSYJ_22790</name>
</gene>
<reference evidence="2" key="1">
    <citation type="journal article" date="2019" name="Int. J. Syst. Evol. Microbiol.">
        <title>The Global Catalogue of Microorganisms (GCM) 10K type strain sequencing project: providing services to taxonomists for standard genome sequencing and annotation.</title>
        <authorList>
            <consortium name="The Broad Institute Genomics Platform"/>
            <consortium name="The Broad Institute Genome Sequencing Center for Infectious Disease"/>
            <person name="Wu L."/>
            <person name="Ma J."/>
        </authorList>
    </citation>
    <scope>NUCLEOTIDE SEQUENCE [LARGE SCALE GENOMIC DNA]</scope>
    <source>
        <strain evidence="2">CGMCC 4.7643</strain>
    </source>
</reference>
<evidence type="ECO:0000313" key="2">
    <source>
        <dbReference type="Proteomes" id="UP001597419"/>
    </source>
</evidence>
<organism evidence="1 2">
    <name type="scientific">Amycolatopsis samaneae</name>
    <dbReference type="NCBI Taxonomy" id="664691"/>
    <lineage>
        <taxon>Bacteria</taxon>
        <taxon>Bacillati</taxon>
        <taxon>Actinomycetota</taxon>
        <taxon>Actinomycetes</taxon>
        <taxon>Pseudonocardiales</taxon>
        <taxon>Pseudonocardiaceae</taxon>
        <taxon>Amycolatopsis</taxon>
    </lineage>
</organism>
<sequence>MRSTIECPPGLVRAAFGRATGELEPLPDSAAWRCGDIVLKPVVDKAATLWTARALDHVDEPGLRVARPVRSTDGRIIVGGWSAARFVTGAPELDRYDEVVLAAVKLHRATVDLPRPDFLARRKDLDAVADRIAWGELELPLDETKGGRWFEVLAAARRPITLPDQVAHGELLAGLLFDGDAAPGIVDFVPYYRPGEWGAAIAAVDALAWGGASMALLDRWAHLPEWPQLLLRAVLFRLAANALNPRATRAALDGLRAAAREVSEVL</sequence>
<dbReference type="InterPro" id="IPR011009">
    <property type="entry name" value="Kinase-like_dom_sf"/>
</dbReference>